<dbReference type="PATRIC" id="fig|889306.3.peg.866"/>
<dbReference type="PANTHER" id="PTHR42941:SF1">
    <property type="entry name" value="SLL1037 PROTEIN"/>
    <property type="match status" value="1"/>
</dbReference>
<keyword evidence="3" id="KW-1185">Reference proteome</keyword>
<proteinExistence type="predicted"/>
<dbReference type="Gene3D" id="3.40.190.10">
    <property type="entry name" value="Periplasmic binding protein-like II"/>
    <property type="match status" value="2"/>
</dbReference>
<gene>
    <name evidence="2" type="ORF">KP78_08630</name>
</gene>
<evidence type="ECO:0000256" key="1">
    <source>
        <dbReference type="SAM" id="SignalP"/>
    </source>
</evidence>
<dbReference type="OrthoDB" id="9776669at2"/>
<dbReference type="STRING" id="889306.KP78_08630"/>
<dbReference type="SUPFAM" id="SSF53850">
    <property type="entry name" value="Periplasmic binding protein-like II"/>
    <property type="match status" value="1"/>
</dbReference>
<dbReference type="PANTHER" id="PTHR42941">
    <property type="entry name" value="SLL1037 PROTEIN"/>
    <property type="match status" value="1"/>
</dbReference>
<dbReference type="RefSeq" id="WP_041086538.1">
    <property type="nucleotide sequence ID" value="NZ_JXRP01000009.1"/>
</dbReference>
<feature type="signal peptide" evidence="1">
    <location>
        <begin position="1"/>
        <end position="25"/>
    </location>
</feature>
<protein>
    <submittedName>
        <fullName evidence="2">C4-dicarboxylate ABC transporter substrate-binding protein</fullName>
    </submittedName>
</protein>
<accession>A0A0C2RGU6</accession>
<evidence type="ECO:0000313" key="3">
    <source>
        <dbReference type="Proteomes" id="UP000031938"/>
    </source>
</evidence>
<dbReference type="Proteomes" id="UP000031938">
    <property type="component" value="Unassembled WGS sequence"/>
</dbReference>
<dbReference type="NCBIfam" id="TIGR02122">
    <property type="entry name" value="TRAP_TAXI"/>
    <property type="match status" value="1"/>
</dbReference>
<dbReference type="Pfam" id="PF16868">
    <property type="entry name" value="NMT1_3"/>
    <property type="match status" value="1"/>
</dbReference>
<dbReference type="PROSITE" id="PS51257">
    <property type="entry name" value="PROKAR_LIPOPROTEIN"/>
    <property type="match status" value="1"/>
</dbReference>
<evidence type="ECO:0000313" key="2">
    <source>
        <dbReference type="EMBL" id="KIL49395.1"/>
    </source>
</evidence>
<dbReference type="CDD" id="cd13567">
    <property type="entry name" value="PBP2_TtGluBP"/>
    <property type="match status" value="1"/>
</dbReference>
<dbReference type="InterPro" id="IPR011852">
    <property type="entry name" value="TRAP_TAXI"/>
</dbReference>
<dbReference type="AlphaFoldDB" id="A0A0C2RGU6"/>
<sequence>MKKGLITLMSLFVLVIAGCSSPSDSGSGSGSETEAEAGLDLATIATGGTGGVYYPIGGGIAQILEEELGITATAQVTGASVENMQLLSKGDVQIAFTQNDIADYAVNGIEVFDEKLEGISGISTLYPEIIQLVVAADSDIQSVEDLKGKKVSVGAPGSGNEANSVQILEAAGLTYDDIEEELKSYADSADSFKDGLIDAMFVTSGVPNASVSDIAVTKGVRVISIDDEVIAALKEKYPFFIDEVVPAGSYDGQDEDAKTVAVLAALTVNSDLSEDDVYDITKAIYDNLDTLGSKHEKAKEITLEKALDGLTIPLHPGAQKYFDEEGISQ</sequence>
<dbReference type="EMBL" id="JXRP01000009">
    <property type="protein sequence ID" value="KIL49395.1"/>
    <property type="molecule type" value="Genomic_DNA"/>
</dbReference>
<organism evidence="2 3">
    <name type="scientific">Jeotgalibacillus soli</name>
    <dbReference type="NCBI Taxonomy" id="889306"/>
    <lineage>
        <taxon>Bacteria</taxon>
        <taxon>Bacillati</taxon>
        <taxon>Bacillota</taxon>
        <taxon>Bacilli</taxon>
        <taxon>Bacillales</taxon>
        <taxon>Caryophanaceae</taxon>
        <taxon>Jeotgalibacillus</taxon>
    </lineage>
</organism>
<comment type="caution">
    <text evidence="2">The sequence shown here is derived from an EMBL/GenBank/DDBJ whole genome shotgun (WGS) entry which is preliminary data.</text>
</comment>
<keyword evidence="1" id="KW-0732">Signal</keyword>
<name>A0A0C2RGU6_9BACL</name>
<feature type="chain" id="PRO_5002154672" evidence="1">
    <location>
        <begin position="26"/>
        <end position="329"/>
    </location>
</feature>
<reference evidence="2 3" key="1">
    <citation type="submission" date="2015-01" db="EMBL/GenBank/DDBJ databases">
        <title>Genome sequencing of Jeotgalibacillus soli.</title>
        <authorList>
            <person name="Goh K.M."/>
            <person name="Chan K.-G."/>
            <person name="Yaakop A.S."/>
            <person name="Ee R."/>
            <person name="Gan H.M."/>
            <person name="Chan C.S."/>
        </authorList>
    </citation>
    <scope>NUCLEOTIDE SEQUENCE [LARGE SCALE GENOMIC DNA]</scope>
    <source>
        <strain evidence="2 3">P9</strain>
    </source>
</reference>